<feature type="transmembrane region" description="Helical" evidence="1">
    <location>
        <begin position="12"/>
        <end position="28"/>
    </location>
</feature>
<comment type="caution">
    <text evidence="2">The sequence shown here is derived from an EMBL/GenBank/DDBJ whole genome shotgun (WGS) entry which is preliminary data.</text>
</comment>
<feature type="transmembrane region" description="Helical" evidence="1">
    <location>
        <begin position="58"/>
        <end position="83"/>
    </location>
</feature>
<dbReference type="EMBL" id="JACXLC010000001">
    <property type="protein sequence ID" value="MBD2841702.1"/>
    <property type="molecule type" value="Genomic_DNA"/>
</dbReference>
<evidence type="ECO:0000313" key="2">
    <source>
        <dbReference type="EMBL" id="MBD2841702.1"/>
    </source>
</evidence>
<keyword evidence="3" id="KW-1185">Reference proteome</keyword>
<gene>
    <name evidence="2" type="ORF">IB285_05435</name>
</gene>
<organism evidence="2 3">
    <name type="scientific">Erythrobacter rubeus</name>
    <dbReference type="NCBI Taxonomy" id="2760803"/>
    <lineage>
        <taxon>Bacteria</taxon>
        <taxon>Pseudomonadati</taxon>
        <taxon>Pseudomonadota</taxon>
        <taxon>Alphaproteobacteria</taxon>
        <taxon>Sphingomonadales</taxon>
        <taxon>Erythrobacteraceae</taxon>
        <taxon>Erythrobacter/Porphyrobacter group</taxon>
        <taxon>Erythrobacter</taxon>
    </lineage>
</organism>
<keyword evidence="1" id="KW-0812">Transmembrane</keyword>
<dbReference type="Proteomes" id="UP000635384">
    <property type="component" value="Unassembled WGS sequence"/>
</dbReference>
<accession>A0ABR8KQM7</accession>
<sequence>MTELPILLRRLPYAFYTFAVLAGLWRIYNEISLVEATYAYADSVGPFEKARFVARSTAVYWGITEAAYLVSSGAFIHLLIAIFDKMKGPEA</sequence>
<reference evidence="2 3" key="1">
    <citation type="submission" date="2020-09" db="EMBL/GenBank/DDBJ databases">
        <authorList>
            <person name="Yoon J.-W."/>
        </authorList>
    </citation>
    <scope>NUCLEOTIDE SEQUENCE [LARGE SCALE GENOMIC DNA]</scope>
    <source>
        <strain evidence="2 3">KMU-140</strain>
    </source>
</reference>
<name>A0ABR8KQM7_9SPHN</name>
<keyword evidence="1" id="KW-1133">Transmembrane helix</keyword>
<keyword evidence="1" id="KW-0472">Membrane</keyword>
<evidence type="ECO:0000313" key="3">
    <source>
        <dbReference type="Proteomes" id="UP000635384"/>
    </source>
</evidence>
<dbReference type="RefSeq" id="WP_190787217.1">
    <property type="nucleotide sequence ID" value="NZ_JACXLC010000001.1"/>
</dbReference>
<evidence type="ECO:0000256" key="1">
    <source>
        <dbReference type="SAM" id="Phobius"/>
    </source>
</evidence>
<proteinExistence type="predicted"/>
<protein>
    <submittedName>
        <fullName evidence="2">Uncharacterized protein</fullName>
    </submittedName>
</protein>